<sequence length="146" mass="15789">MALRYAPPIPNETRLTFGQAASTSSVGRSVYLRDKLFVEVFSMWIRMLLDVPNVETRMSNLPSSPSEWVINLAFSIVESHSLTSISIPRISAQCVPMATICSSLSPATVMPSQRSSGKNPSSACINCASMRAFLGRSSTTIPSSLT</sequence>
<evidence type="ECO:0000313" key="1">
    <source>
        <dbReference type="EMBL" id="CAG6549148.1"/>
    </source>
</evidence>
<proteinExistence type="predicted"/>
<dbReference type="AlphaFoldDB" id="A0A8D8I966"/>
<reference evidence="1" key="1">
    <citation type="submission" date="2021-05" db="EMBL/GenBank/DDBJ databases">
        <authorList>
            <person name="Alioto T."/>
            <person name="Alioto T."/>
            <person name="Gomez Garrido J."/>
        </authorList>
    </citation>
    <scope>NUCLEOTIDE SEQUENCE</scope>
</reference>
<dbReference type="EMBL" id="HBUE01347192">
    <property type="protein sequence ID" value="CAG6601377.1"/>
    <property type="molecule type" value="Transcribed_RNA"/>
</dbReference>
<dbReference type="EMBL" id="HBUE01240197">
    <property type="protein sequence ID" value="CAG6549148.1"/>
    <property type="molecule type" value="Transcribed_RNA"/>
</dbReference>
<accession>A0A8D8I966</accession>
<name>A0A8D8I966_CULPI</name>
<protein>
    <submittedName>
        <fullName evidence="1">(northern house mosquito) hypothetical protein</fullName>
    </submittedName>
</protein>
<organism evidence="1">
    <name type="scientific">Culex pipiens</name>
    <name type="common">House mosquito</name>
    <dbReference type="NCBI Taxonomy" id="7175"/>
    <lineage>
        <taxon>Eukaryota</taxon>
        <taxon>Metazoa</taxon>
        <taxon>Ecdysozoa</taxon>
        <taxon>Arthropoda</taxon>
        <taxon>Hexapoda</taxon>
        <taxon>Insecta</taxon>
        <taxon>Pterygota</taxon>
        <taxon>Neoptera</taxon>
        <taxon>Endopterygota</taxon>
        <taxon>Diptera</taxon>
        <taxon>Nematocera</taxon>
        <taxon>Culicoidea</taxon>
        <taxon>Culicidae</taxon>
        <taxon>Culicinae</taxon>
        <taxon>Culicini</taxon>
        <taxon>Culex</taxon>
        <taxon>Culex</taxon>
    </lineage>
</organism>